<organism evidence="5 6">
    <name type="scientific">Durusdinium trenchii</name>
    <dbReference type="NCBI Taxonomy" id="1381693"/>
    <lineage>
        <taxon>Eukaryota</taxon>
        <taxon>Sar</taxon>
        <taxon>Alveolata</taxon>
        <taxon>Dinophyceae</taxon>
        <taxon>Suessiales</taxon>
        <taxon>Symbiodiniaceae</taxon>
        <taxon>Durusdinium</taxon>
    </lineage>
</organism>
<comment type="caution">
    <text evidence="5">The sequence shown here is derived from an EMBL/GenBank/DDBJ whole genome shotgun (WGS) entry which is preliminary data.</text>
</comment>
<dbReference type="PROSITE" id="PS51375">
    <property type="entry name" value="PPR"/>
    <property type="match status" value="1"/>
</dbReference>
<sequence>MQFHEELLRWEGADESAESALRERLARLVPGKCVLELTEENILSYGQGDWSLIERDLFAAFSADLAHFLLNCFRELVQTCLVVRRELINYKKLCLHMWQAGSLLEKDLRQLASFFYCELVKGSNSPEQERYVNIANAFNECRGALAVIFDARHFSKAICAWPRHVKTGVPWKFEALPESLELWKPLDEAEHFLEHHQEMDAYFQAIHDGSQEVPAMPRLQKTPWRSERQFVESPLASQGLQEILSSVKAAGLELPARADDYLRLVLVARGASKALALRSALGRYVEALRSASERAKRLGEQLEELASKSWHGSAISAGLHLHCTRHMLVLQGLRPVLAEMLRWLEPIQEMRADGERLFVSGAKGAAAFVPRGFGDLLAPHRAAVKRFRPLMLTALTGAGPSGWPRSARPGNQKHVDACRMCSVELSRLWLHRSLCLLCEAKLRSQGCCPYGGDRCLRSFCPHEHRCVVCEQWSCEQCQLLRGDGEDVWQLVNQRPVNLLFLDFDRTLCTTKAGGSPLQGSHRLDTDLATVCRMNLKVLIVTRSSRSEDIVVFLRRHGIRAQIGSEGLQEVDHCQGNVQVVSVKREGFPSKAAAILAAYDTDAAGRGGALFVDDDIKELTETRLSPPPSAHAAVRRSGPSPSCCSRARSREAVLEWHFNGLADPLCRNALLSALGRAARWQEALTMLATLGEQSSTASWNASITACAEAAEWRSALALLAARRRSLTSDLVSFNAALAALRNASCWEKVLGLFEDMLCSKLRPDDSSLSTAVAALQRAGNPQKGLDLWNHHQQSADTASYTAALKCAADADAWCLALWLTQEMQQKGIFRSRLAEKALLRAWARAPVLQLPKVKQLLSEEDLASLAFCLEKRHHSPSSETVAWSWPSFPSQPLPAELVPRMALQPVDLTPVAAALDPTWRLWPLGSRAEGLATEDSDVDATIILPNGLQGSFEEQRELQRQTLRRVRASLPQAVRVDELVLEAKRPILRLHWEDAHGEGRIWRRGDLSVESRQGAQKSALVAQHVLLGHPALGAACAMLKSWAKRRCIYGQSHGFPSGLGFSCLGIFAAQQMRPAAAVSMELKVGEVANLEEVYEQLQRSQQRSELLEDLPRLLQGIFRFYAALWPESGRLFRVALAQPVAKKGRRLFDDGLRQDCGFDASMATLARRPMRAPLKAPSEVDGDADCGCSDPLTPNPAAVDAEEDFDWAKDAVSLHCRTLVNRQPARLSIEDPVTWLWRSSDLGDGIQFFDGFAKKCISDDRSGARARMSSVQVRSDLLQREMRAAHEQLRKHRWEAFGAKDGVQCC</sequence>
<dbReference type="Gene3D" id="3.30.460.10">
    <property type="entry name" value="Beta Polymerase, domain 2"/>
    <property type="match status" value="1"/>
</dbReference>
<evidence type="ECO:0000313" key="5">
    <source>
        <dbReference type="EMBL" id="CAK9029509.1"/>
    </source>
</evidence>
<reference evidence="5 6" key="1">
    <citation type="submission" date="2024-02" db="EMBL/GenBank/DDBJ databases">
        <authorList>
            <person name="Chen Y."/>
            <person name="Shah S."/>
            <person name="Dougan E. K."/>
            <person name="Thang M."/>
            <person name="Chan C."/>
        </authorList>
    </citation>
    <scope>NUCLEOTIDE SEQUENCE [LARGE SCALE GENOMIC DNA]</scope>
</reference>
<dbReference type="Gene3D" id="1.25.40.10">
    <property type="entry name" value="Tetratricopeptide repeat domain"/>
    <property type="match status" value="1"/>
</dbReference>
<gene>
    <name evidence="5" type="ORF">CCMP2556_LOCUS17515</name>
</gene>
<feature type="repeat" description="PPR" evidence="2">
    <location>
        <begin position="728"/>
        <end position="762"/>
    </location>
</feature>
<dbReference type="InterPro" id="IPR011990">
    <property type="entry name" value="TPR-like_helical_dom_sf"/>
</dbReference>
<keyword evidence="6" id="KW-1185">Reference proteome</keyword>
<dbReference type="InterPro" id="IPR043519">
    <property type="entry name" value="NT_sf"/>
</dbReference>
<keyword evidence="3" id="KW-0175">Coiled coil</keyword>
<dbReference type="NCBIfam" id="TIGR00756">
    <property type="entry name" value="PPR"/>
    <property type="match status" value="1"/>
</dbReference>
<dbReference type="SUPFAM" id="SSF81301">
    <property type="entry name" value="Nucleotidyltransferase"/>
    <property type="match status" value="1"/>
</dbReference>
<feature type="coiled-coil region" evidence="3">
    <location>
        <begin position="1079"/>
        <end position="1109"/>
    </location>
</feature>
<dbReference type="PANTHER" id="PTHR47447">
    <property type="entry name" value="OS03G0856100 PROTEIN"/>
    <property type="match status" value="1"/>
</dbReference>
<feature type="region of interest" description="Disordered" evidence="4">
    <location>
        <begin position="621"/>
        <end position="642"/>
    </location>
</feature>
<dbReference type="Proteomes" id="UP001642484">
    <property type="component" value="Unassembled WGS sequence"/>
</dbReference>
<dbReference type="PANTHER" id="PTHR47447:SF17">
    <property type="entry name" value="OS12G0638900 PROTEIN"/>
    <property type="match status" value="1"/>
</dbReference>
<dbReference type="EMBL" id="CAXAMN010009668">
    <property type="protein sequence ID" value="CAK9029509.1"/>
    <property type="molecule type" value="Genomic_DNA"/>
</dbReference>
<dbReference type="SUPFAM" id="SSF81631">
    <property type="entry name" value="PAP/OAS1 substrate-binding domain"/>
    <property type="match status" value="1"/>
</dbReference>
<dbReference type="InterPro" id="IPR002885">
    <property type="entry name" value="PPR_rpt"/>
</dbReference>
<protein>
    <submittedName>
        <fullName evidence="5">Uncharacterized protein</fullName>
    </submittedName>
</protein>
<accession>A0ABP0KSW6</accession>
<evidence type="ECO:0000256" key="1">
    <source>
        <dbReference type="ARBA" id="ARBA00022737"/>
    </source>
</evidence>
<evidence type="ECO:0000256" key="3">
    <source>
        <dbReference type="SAM" id="Coils"/>
    </source>
</evidence>
<proteinExistence type="predicted"/>
<evidence type="ECO:0000313" key="6">
    <source>
        <dbReference type="Proteomes" id="UP001642484"/>
    </source>
</evidence>
<evidence type="ECO:0000256" key="2">
    <source>
        <dbReference type="PROSITE-ProRule" id="PRU00708"/>
    </source>
</evidence>
<name>A0ABP0KSW6_9DINO</name>
<evidence type="ECO:0000256" key="4">
    <source>
        <dbReference type="SAM" id="MobiDB-lite"/>
    </source>
</evidence>
<keyword evidence="1" id="KW-0677">Repeat</keyword>